<name>A0A6J7W9S2_9CAUD</name>
<accession>A0A6J7W9S2</accession>
<dbReference type="EMBL" id="LR798208">
    <property type="protein sequence ID" value="CAB5187315.1"/>
    <property type="molecule type" value="Genomic_DNA"/>
</dbReference>
<evidence type="ECO:0000313" key="2">
    <source>
        <dbReference type="EMBL" id="CAB5187315.1"/>
    </source>
</evidence>
<reference evidence="2" key="1">
    <citation type="submission" date="2020-05" db="EMBL/GenBank/DDBJ databases">
        <authorList>
            <person name="Chiriac C."/>
            <person name="Salcher M."/>
            <person name="Ghai R."/>
            <person name="Kavagutti S V."/>
        </authorList>
    </citation>
    <scope>NUCLEOTIDE SEQUENCE</scope>
</reference>
<evidence type="ECO:0000256" key="1">
    <source>
        <dbReference type="SAM" id="Coils"/>
    </source>
</evidence>
<feature type="coiled-coil region" evidence="1">
    <location>
        <begin position="10"/>
        <end position="37"/>
    </location>
</feature>
<protein>
    <submittedName>
        <fullName evidence="2">Uncharacterized protein</fullName>
    </submittedName>
</protein>
<gene>
    <name evidence="2" type="ORF">UFOVP163_31</name>
</gene>
<sequence>MSGWSLVDIVKYLAKKFDEIEKELKEIKEELKKIKNEK</sequence>
<proteinExistence type="predicted"/>
<keyword evidence="1" id="KW-0175">Coiled coil</keyword>
<organism evidence="2">
    <name type="scientific">uncultured Caudovirales phage</name>
    <dbReference type="NCBI Taxonomy" id="2100421"/>
    <lineage>
        <taxon>Viruses</taxon>
        <taxon>Duplodnaviria</taxon>
        <taxon>Heunggongvirae</taxon>
        <taxon>Uroviricota</taxon>
        <taxon>Caudoviricetes</taxon>
        <taxon>Peduoviridae</taxon>
        <taxon>Maltschvirus</taxon>
        <taxon>Maltschvirus maltsch</taxon>
    </lineage>
</organism>